<dbReference type="EMBL" id="CP034158">
    <property type="protein sequence ID" value="AZI67103.1"/>
    <property type="molecule type" value="Genomic_DNA"/>
</dbReference>
<dbReference type="EMBL" id="RJUG01000004">
    <property type="protein sequence ID" value="ROI08000.1"/>
    <property type="molecule type" value="Genomic_DNA"/>
</dbReference>
<evidence type="ECO:0000313" key="1">
    <source>
        <dbReference type="EMBL" id="AZI67103.1"/>
    </source>
</evidence>
<dbReference type="Proteomes" id="UP000270224">
    <property type="component" value="Unassembled WGS sequence"/>
</dbReference>
<accession>A0A3N0WSC9</accession>
<reference evidence="1 4" key="3">
    <citation type="submission" date="2018-11" db="EMBL/GenBank/DDBJ databases">
        <title>Proposal to divide the Flavobacteriaceae and reorganize its genera based on Amino Acid Identity values calculated from whole genome sequences.</title>
        <authorList>
            <person name="Nicholson A.C."/>
            <person name="Gulvik C.A."/>
            <person name="Whitney A.M."/>
            <person name="Humrighouse B.W."/>
            <person name="Bell M."/>
            <person name="Holmes B."/>
            <person name="Steigerwalt A.G."/>
            <person name="Villarma A."/>
            <person name="Sheth M."/>
            <person name="Batra D."/>
            <person name="Pryor J."/>
            <person name="Bernardet J.-F."/>
            <person name="Hugo C."/>
            <person name="Kampfer P."/>
            <person name="Newman J.D."/>
            <person name="McQuiston J.R."/>
        </authorList>
    </citation>
    <scope>NUCLEOTIDE SEQUENCE [LARGE SCALE GENOMIC DNA]</scope>
    <source>
        <strain evidence="1 4">H3001</strain>
    </source>
</reference>
<dbReference type="AlphaFoldDB" id="A0A3N0WSC9"/>
<dbReference type="RefSeq" id="WP_123266312.1">
    <property type="nucleotide sequence ID" value="NZ_CBCRWA010000002.1"/>
</dbReference>
<dbReference type="InterPro" id="IPR011051">
    <property type="entry name" value="RmlC_Cupin_sf"/>
</dbReference>
<evidence type="ECO:0000313" key="4">
    <source>
        <dbReference type="Proteomes" id="UP000274483"/>
    </source>
</evidence>
<name>A0A3N0WSC9_9FLAO</name>
<keyword evidence="4" id="KW-1185">Reference proteome</keyword>
<reference evidence="3" key="2">
    <citation type="submission" date="2018-11" db="EMBL/GenBank/DDBJ databases">
        <title>Proposal to divide the Flavobacteriaceae and reorganize its genera based on Amino Acid Identity values calculated from whole genome sequences.</title>
        <authorList>
            <person name="Nicholson A.C."/>
            <person name="Gulvik C.A."/>
            <person name="Whitney A.M."/>
            <person name="Humrighouse B.W."/>
            <person name="Bell M."/>
            <person name="Holmens B."/>
            <person name="Steigerwalt A."/>
            <person name="Villarma A."/>
            <person name="Sheth M."/>
            <person name="Batra D."/>
            <person name="Pryor J."/>
            <person name="Bernardet J.-F."/>
            <person name="Hugo C."/>
            <person name="Kampfer P."/>
            <person name="Newman J."/>
            <person name="Mcquiston J.R."/>
        </authorList>
    </citation>
    <scope>NUCLEOTIDE SEQUENCE [LARGE SCALE GENOMIC DNA]</scope>
    <source>
        <strain evidence="3">H3056</strain>
    </source>
</reference>
<reference evidence="2" key="1">
    <citation type="submission" date="2018-11" db="EMBL/GenBank/DDBJ databases">
        <title>Proposal to divide the Flavobacteriaceae and reorganize its genera based on Amino Acid Identity values calculated from whole genome sequences.</title>
        <authorList>
            <person name="Nicholson A.C."/>
            <person name="Gulvik C.A."/>
            <person name="Whitney A.M."/>
            <person name="Humrighouse B.W."/>
            <person name="Bell M."/>
            <person name="Holmes B."/>
            <person name="Steigerwalt A."/>
            <person name="Villarma A."/>
            <person name="Sheth M."/>
            <person name="Batra D."/>
            <person name="Pryor J."/>
            <person name="Bernardet J.-F."/>
            <person name="Hugo C."/>
            <person name="Kampfer P."/>
            <person name="Newman J."/>
            <person name="Mcquiston J.R."/>
        </authorList>
    </citation>
    <scope>NUCLEOTIDE SEQUENCE</scope>
    <source>
        <strain evidence="2">H3056</strain>
    </source>
</reference>
<sequence length="99" mass="11195">MKNIAENITYNSEKANVFQLKKSDKLKYFAVALGKNGVLKKHTAPVPSTLVVLKGEINFVMENEQLHFRQFDVYEIPVGVEHEVTGISDENLFTVAQEL</sequence>
<evidence type="ECO:0008006" key="5">
    <source>
        <dbReference type="Google" id="ProtNLM"/>
    </source>
</evidence>
<dbReference type="SUPFAM" id="SSF51182">
    <property type="entry name" value="RmlC-like cupins"/>
    <property type="match status" value="1"/>
</dbReference>
<gene>
    <name evidence="2" type="ORF">EGI11_10075</name>
    <name evidence="1" type="ORF">EIB71_05235</name>
</gene>
<dbReference type="InterPro" id="IPR014710">
    <property type="entry name" value="RmlC-like_jellyroll"/>
</dbReference>
<dbReference type="Proteomes" id="UP000274483">
    <property type="component" value="Chromosome"/>
</dbReference>
<organism evidence="2 3">
    <name type="scientific">Kaistella daneshvariae</name>
    <dbReference type="NCBI Taxonomy" id="2487074"/>
    <lineage>
        <taxon>Bacteria</taxon>
        <taxon>Pseudomonadati</taxon>
        <taxon>Bacteroidota</taxon>
        <taxon>Flavobacteriia</taxon>
        <taxon>Flavobacteriales</taxon>
        <taxon>Weeksellaceae</taxon>
        <taxon>Chryseobacterium group</taxon>
        <taxon>Kaistella</taxon>
    </lineage>
</organism>
<evidence type="ECO:0000313" key="3">
    <source>
        <dbReference type="Proteomes" id="UP000270224"/>
    </source>
</evidence>
<evidence type="ECO:0000313" key="2">
    <source>
        <dbReference type="EMBL" id="ROI08000.1"/>
    </source>
</evidence>
<proteinExistence type="predicted"/>
<dbReference type="Gene3D" id="2.60.120.10">
    <property type="entry name" value="Jelly Rolls"/>
    <property type="match status" value="1"/>
</dbReference>
<dbReference type="OrthoDB" id="4411894at2"/>
<protein>
    <recommendedName>
        <fullName evidence="5">Cupin domain-containing protein</fullName>
    </recommendedName>
</protein>